<accession>A0A2H1VQA7</accession>
<dbReference type="EMBL" id="ODYU01003795">
    <property type="protein sequence ID" value="SOQ43000.1"/>
    <property type="molecule type" value="Genomic_DNA"/>
</dbReference>
<protein>
    <submittedName>
        <fullName evidence="1">SFRICE_028349</fullName>
    </submittedName>
</protein>
<gene>
    <name evidence="1" type="ORF">SFRICE_028349</name>
</gene>
<proteinExistence type="predicted"/>
<dbReference type="AlphaFoldDB" id="A0A2H1VQA7"/>
<name>A0A2H1VQA7_SPOFR</name>
<organism evidence="1">
    <name type="scientific">Spodoptera frugiperda</name>
    <name type="common">Fall armyworm</name>
    <dbReference type="NCBI Taxonomy" id="7108"/>
    <lineage>
        <taxon>Eukaryota</taxon>
        <taxon>Metazoa</taxon>
        <taxon>Ecdysozoa</taxon>
        <taxon>Arthropoda</taxon>
        <taxon>Hexapoda</taxon>
        <taxon>Insecta</taxon>
        <taxon>Pterygota</taxon>
        <taxon>Neoptera</taxon>
        <taxon>Endopterygota</taxon>
        <taxon>Lepidoptera</taxon>
        <taxon>Glossata</taxon>
        <taxon>Ditrysia</taxon>
        <taxon>Noctuoidea</taxon>
        <taxon>Noctuidae</taxon>
        <taxon>Amphipyrinae</taxon>
        <taxon>Spodoptera</taxon>
    </lineage>
</organism>
<reference evidence="1" key="1">
    <citation type="submission" date="2016-07" db="EMBL/GenBank/DDBJ databases">
        <authorList>
            <person name="Bretaudeau A."/>
        </authorList>
    </citation>
    <scope>NUCLEOTIDE SEQUENCE</scope>
    <source>
        <strain evidence="1">Rice</strain>
        <tissue evidence="1">Whole body</tissue>
    </source>
</reference>
<sequence length="112" mass="12161">MTSSASGKARGSVRLLLTKNYPIPTPDFRPGAPVFPLGSPQLHARCAALIAYHQVTRLLVCHLFYKKKLSLAMGEARVSVRLLLTKNHSVPTPAFLAGASVHSLSPQFPKEE</sequence>
<evidence type="ECO:0000313" key="1">
    <source>
        <dbReference type="EMBL" id="SOQ43000.1"/>
    </source>
</evidence>